<dbReference type="SUPFAM" id="SSF55874">
    <property type="entry name" value="ATPase domain of HSP90 chaperone/DNA topoisomerase II/histidine kinase"/>
    <property type="match status" value="1"/>
</dbReference>
<dbReference type="Gene3D" id="3.30.565.10">
    <property type="entry name" value="Histidine kinase-like ATPase, C-terminal domain"/>
    <property type="match status" value="1"/>
</dbReference>
<dbReference type="GO" id="GO:0004673">
    <property type="term" value="F:protein histidine kinase activity"/>
    <property type="evidence" value="ECO:0007669"/>
    <property type="project" value="UniProtKB-EC"/>
</dbReference>
<dbReference type="RefSeq" id="WP_124091494.1">
    <property type="nucleotide sequence ID" value="NZ_CBCRYA010000012.1"/>
</dbReference>
<dbReference type="CDD" id="cd16917">
    <property type="entry name" value="HATPase_UhpB-NarQ-NarX-like"/>
    <property type="match status" value="1"/>
</dbReference>
<name>A0A3P5WUN5_9MICC</name>
<feature type="domain" description="Histidine kinase/HSP90-like ATPase" evidence="4">
    <location>
        <begin position="65"/>
        <end position="151"/>
    </location>
</feature>
<proteinExistence type="predicted"/>
<keyword evidence="6" id="KW-1185">Reference proteome</keyword>
<dbReference type="OrthoDB" id="4792453at2"/>
<dbReference type="InterPro" id="IPR036890">
    <property type="entry name" value="HATPase_C_sf"/>
</dbReference>
<dbReference type="InterPro" id="IPR050482">
    <property type="entry name" value="Sensor_HK_TwoCompSys"/>
</dbReference>
<keyword evidence="3" id="KW-0902">Two-component regulatory system</keyword>
<accession>A0A3P5WUN5</accession>
<organism evidence="5 6">
    <name type="scientific">Arthrobacter ulcerisalmonis</name>
    <dbReference type="NCBI Taxonomy" id="2483813"/>
    <lineage>
        <taxon>Bacteria</taxon>
        <taxon>Bacillati</taxon>
        <taxon>Actinomycetota</taxon>
        <taxon>Actinomycetes</taxon>
        <taxon>Micrococcales</taxon>
        <taxon>Micrococcaceae</taxon>
        <taxon>Arthrobacter</taxon>
    </lineage>
</organism>
<evidence type="ECO:0000256" key="2">
    <source>
        <dbReference type="ARBA" id="ARBA00022777"/>
    </source>
</evidence>
<evidence type="ECO:0000313" key="5">
    <source>
        <dbReference type="EMBL" id="VDC25455.1"/>
    </source>
</evidence>
<dbReference type="EMBL" id="UXAU01000021">
    <property type="protein sequence ID" value="VDC25455.1"/>
    <property type="molecule type" value="Genomic_DNA"/>
</dbReference>
<reference evidence="5 6" key="1">
    <citation type="submission" date="2018-11" db="EMBL/GenBank/DDBJ databases">
        <authorList>
            <person name="Criscuolo A."/>
        </authorList>
    </citation>
    <scope>NUCLEOTIDE SEQUENCE [LARGE SCALE GENOMIC DNA]</scope>
    <source>
        <strain evidence="5">AT11b</strain>
    </source>
</reference>
<dbReference type="GO" id="GO:0000160">
    <property type="term" value="P:phosphorelay signal transduction system"/>
    <property type="evidence" value="ECO:0007669"/>
    <property type="project" value="UniProtKB-KW"/>
</dbReference>
<evidence type="ECO:0000313" key="6">
    <source>
        <dbReference type="Proteomes" id="UP000280861"/>
    </source>
</evidence>
<protein>
    <submittedName>
        <fullName evidence="5">Sensor histidine kinase LiaS</fullName>
        <ecNumber evidence="5">2.7.13.3</ecNumber>
    </submittedName>
</protein>
<dbReference type="EC" id="2.7.13.3" evidence="5"/>
<sequence>MSIDAAHHRVSDVNGNLFDARPVDLYSLGLAGCIDRLTGPLRERGTTINWDTPHWGVDIPSESAILLYRAAREALSNAFTYSDASELTVHLLAVHHGVQLVVADDGSASAQSRQPSDGLRLMATAVHDAGGQLDISTHPGAGTSVTVTLPLD</sequence>
<dbReference type="Pfam" id="PF02518">
    <property type="entry name" value="HATPase_c"/>
    <property type="match status" value="1"/>
</dbReference>
<dbReference type="PANTHER" id="PTHR24421">
    <property type="entry name" value="NITRATE/NITRITE SENSOR PROTEIN NARX-RELATED"/>
    <property type="match status" value="1"/>
</dbReference>
<keyword evidence="2 5" id="KW-0418">Kinase</keyword>
<dbReference type="Proteomes" id="UP000280861">
    <property type="component" value="Unassembled WGS sequence"/>
</dbReference>
<dbReference type="AlphaFoldDB" id="A0A3P5WUN5"/>
<dbReference type="InterPro" id="IPR003594">
    <property type="entry name" value="HATPase_dom"/>
</dbReference>
<evidence type="ECO:0000259" key="4">
    <source>
        <dbReference type="Pfam" id="PF02518"/>
    </source>
</evidence>
<gene>
    <name evidence="5" type="primary">liaS_3</name>
    <name evidence="5" type="ORF">PSET11_01540</name>
</gene>
<evidence type="ECO:0000256" key="3">
    <source>
        <dbReference type="ARBA" id="ARBA00023012"/>
    </source>
</evidence>
<evidence type="ECO:0000256" key="1">
    <source>
        <dbReference type="ARBA" id="ARBA00022679"/>
    </source>
</evidence>
<keyword evidence="1 5" id="KW-0808">Transferase</keyword>